<dbReference type="RefSeq" id="WP_284355733.1">
    <property type="nucleotide sequence ID" value="NZ_BSKF01000009.1"/>
</dbReference>
<evidence type="ECO:0000259" key="2">
    <source>
        <dbReference type="Pfam" id="PF09718"/>
    </source>
</evidence>
<dbReference type="Proteomes" id="UP001161257">
    <property type="component" value="Unassembled WGS sequence"/>
</dbReference>
<feature type="region of interest" description="Disordered" evidence="1">
    <location>
        <begin position="645"/>
        <end position="669"/>
    </location>
</feature>
<dbReference type="AlphaFoldDB" id="A0AA37RD28"/>
<protein>
    <recommendedName>
        <fullName evidence="6">Tail tape measure protein</fullName>
    </recommendedName>
</protein>
<feature type="domain" description="Tape measure protein N-terminal" evidence="3">
    <location>
        <begin position="78"/>
        <end position="267"/>
    </location>
</feature>
<feature type="domain" description="Bacteriophage tail tape measure C-terminal" evidence="2">
    <location>
        <begin position="843"/>
        <end position="926"/>
    </location>
</feature>
<dbReference type="Pfam" id="PF09718">
    <property type="entry name" value="Tape_meas_lam_C"/>
    <property type="match status" value="1"/>
</dbReference>
<dbReference type="NCBIfam" id="TIGR01541">
    <property type="entry name" value="tape_meas_lam_C"/>
    <property type="match status" value="1"/>
</dbReference>
<accession>A0AA37RD28</accession>
<dbReference type="EMBL" id="BSKJ01000003">
    <property type="protein sequence ID" value="GLO34918.1"/>
    <property type="molecule type" value="Genomic_DNA"/>
</dbReference>
<name>A0AA37RD28_PSEPU</name>
<evidence type="ECO:0000256" key="1">
    <source>
        <dbReference type="SAM" id="MobiDB-lite"/>
    </source>
</evidence>
<dbReference type="Pfam" id="PF20155">
    <property type="entry name" value="TMP_3"/>
    <property type="match status" value="1"/>
</dbReference>
<feature type="region of interest" description="Disordered" evidence="1">
    <location>
        <begin position="1055"/>
        <end position="1075"/>
    </location>
</feature>
<organism evidence="4 5">
    <name type="scientific">Pseudomonas putida</name>
    <name type="common">Arthrobacter siderocapsulatus</name>
    <dbReference type="NCBI Taxonomy" id="303"/>
    <lineage>
        <taxon>Bacteria</taxon>
        <taxon>Pseudomonadati</taxon>
        <taxon>Pseudomonadota</taxon>
        <taxon>Gammaproteobacteria</taxon>
        <taxon>Pseudomonadales</taxon>
        <taxon>Pseudomonadaceae</taxon>
        <taxon>Pseudomonas</taxon>
    </lineage>
</organism>
<dbReference type="InterPro" id="IPR006431">
    <property type="entry name" value="Phage_tape_meas_C"/>
</dbReference>
<evidence type="ECO:0008006" key="6">
    <source>
        <dbReference type="Google" id="ProtNLM"/>
    </source>
</evidence>
<evidence type="ECO:0000313" key="5">
    <source>
        <dbReference type="Proteomes" id="UP001161257"/>
    </source>
</evidence>
<evidence type="ECO:0000259" key="3">
    <source>
        <dbReference type="Pfam" id="PF20155"/>
    </source>
</evidence>
<comment type="caution">
    <text evidence="4">The sequence shown here is derived from an EMBL/GenBank/DDBJ whole genome shotgun (WGS) entry which is preliminary data.</text>
</comment>
<gene>
    <name evidence="4" type="ORF">PPUN14671_17510</name>
</gene>
<dbReference type="NCBIfam" id="TIGR02675">
    <property type="entry name" value="tape_meas_nterm"/>
    <property type="match status" value="1"/>
</dbReference>
<proteinExistence type="predicted"/>
<sequence length="1132" mass="118676">MADQQVQGMLVQIEATTAQLRRELANADQLVARSSQAINQSLAKVDSAFDRAGAAAQQAGTLMRGAFAAVAGAGLIGGIIQQVDAYGQMSDRMKAAAGSASEYQLVQDHLLQTAQETYRPLAEAQELYIRTADVMRSLGFNTQEALDITDSFSFLLVTNAAAADKAGSALDAYSKALQTGKVEADGWVSIQDAMPTIVTAIATATGKSAEEIRKLGVQGKLSLEDINTGLLRTVEVNRKAAADMSTSVQDAMVNISNAIQAFLGGMEEQTGIVAGFANVLIALADNVDLVAVAMGGVGAAALTNYVVKTGLAVQAARADRAARVAQAEATLQAAIADQRKAQTATILAEREAIAARGTAVQTQMSIQLATARTKEAAATTAVATAQSGLKAASAGLLAGLGGPMGLAILAGTAAASFLLLRDNADQAGVSLEDMQKPVSQLREEFQKLNQDQREAALVKWHQEQINATDKVKDAYGDLAQAIRSATVTAPVRDSGGQYNKQLAEYQGIIDRLNEARSSGANLAPILKEVGNRLQLPAATLQSWITQAGAVSDADQRSGLIAETLRVLTGVTKENTVATEANNAAKSGMSSAGQTYLETLQKQLGGLQDNNDAIKIANRYIAENADLTETDRQAILSAANAIEAQKKANDKANKSKREGESKSEQAAKKQLTDFKAAEEGYKRQIELINTTGDKQKNATEVAKLSFELQEGKLGNLSKAQQKRLLELAAELDTLNKIKKANEDDLKLSAFKAAQQAGTQSAVNGYTQELAGVGLGDKARDRMRSELALRQKYVEDLQSLNEQRNTGQIEPELYASETQVLQEELDKRLQAQQNYYAAIDEQQSNWINGVREAWANFADEAQNYSAQAADLTNSALGSARGELSTFLKDVATGAEDAGDALNNMLGGFAESVLNALADMAAQWLVYQGVQMLVGKTTQLSAAGMMSANAQATALQAGLAAFASTAAIPIVGPALAPGAMATALTIANPLAAAVGMTAMSGAGFMEGGYTGNGRRDEVAGPVHRGEYVFDAEATARIGVGTLEAISNGRAAFIGGPGSSSVGSADGGDSVGGAQPQAQLPPNVNLYEDASRAGQVQHSTGPDGRQILDICVANIRQGGQLAKAYEQYYGAKRVGR</sequence>
<reference evidence="4" key="1">
    <citation type="submission" date="2023-01" db="EMBL/GenBank/DDBJ databases">
        <title>Whole-genome sequence of Pseudomonas putida NBRC 14671.</title>
        <authorList>
            <person name="Morohoshi T."/>
            <person name="Someya N."/>
        </authorList>
    </citation>
    <scope>NUCLEOTIDE SEQUENCE</scope>
    <source>
        <strain evidence="4">NBRC 14671</strain>
    </source>
</reference>
<evidence type="ECO:0000313" key="4">
    <source>
        <dbReference type="EMBL" id="GLO34918.1"/>
    </source>
</evidence>
<dbReference type="InterPro" id="IPR013491">
    <property type="entry name" value="Tape_meas_N"/>
</dbReference>